<dbReference type="RefSeq" id="WP_413781741.1">
    <property type="nucleotide sequence ID" value="NZ_JAUOZS010000001.1"/>
</dbReference>
<keyword evidence="3" id="KW-1185">Reference proteome</keyword>
<evidence type="ECO:0000256" key="1">
    <source>
        <dbReference type="SAM" id="MobiDB-lite"/>
    </source>
</evidence>
<dbReference type="Proteomes" id="UP001254848">
    <property type="component" value="Unassembled WGS sequence"/>
</dbReference>
<sequence length="61" mass="6801">MEDNIFAIITRAAKRVLVYEPPPNPSRFVLAENPNDGRQRTAGAPRPFDRSLAGPIVGFHR</sequence>
<organism evidence="2 3">
    <name type="scientific">Anaeroselena agilis</name>
    <dbReference type="NCBI Taxonomy" id="3063788"/>
    <lineage>
        <taxon>Bacteria</taxon>
        <taxon>Bacillati</taxon>
        <taxon>Bacillota</taxon>
        <taxon>Negativicutes</taxon>
        <taxon>Acetonemataceae</taxon>
        <taxon>Anaeroselena</taxon>
    </lineage>
</organism>
<reference evidence="2 3" key="1">
    <citation type="submission" date="2023-07" db="EMBL/GenBank/DDBJ databases">
        <title>The novel representative of Negativicutes class, Anaeroselena agilis gen. nov. sp. nov.</title>
        <authorList>
            <person name="Prokofeva M.I."/>
            <person name="Elcheninov A.G."/>
            <person name="Klyukina A."/>
            <person name="Kublanov I.V."/>
            <person name="Frolov E.N."/>
            <person name="Podosokorskaya O.A."/>
        </authorList>
    </citation>
    <scope>NUCLEOTIDE SEQUENCE [LARGE SCALE GENOMIC DNA]</scope>
    <source>
        <strain evidence="2 3">4137-cl</strain>
    </source>
</reference>
<protein>
    <submittedName>
        <fullName evidence="2">Uncharacterized protein</fullName>
    </submittedName>
</protein>
<dbReference type="EMBL" id="JAUOZS010000001">
    <property type="protein sequence ID" value="MDT8903281.1"/>
    <property type="molecule type" value="Genomic_DNA"/>
</dbReference>
<proteinExistence type="predicted"/>
<accession>A0ABU3P2M9</accession>
<comment type="caution">
    <text evidence="2">The sequence shown here is derived from an EMBL/GenBank/DDBJ whole genome shotgun (WGS) entry which is preliminary data.</text>
</comment>
<feature type="region of interest" description="Disordered" evidence="1">
    <location>
        <begin position="28"/>
        <end position="51"/>
    </location>
</feature>
<name>A0ABU3P2M9_9FIRM</name>
<evidence type="ECO:0000313" key="3">
    <source>
        <dbReference type="Proteomes" id="UP001254848"/>
    </source>
</evidence>
<gene>
    <name evidence="2" type="ORF">Q4T40_18785</name>
</gene>
<evidence type="ECO:0000313" key="2">
    <source>
        <dbReference type="EMBL" id="MDT8903281.1"/>
    </source>
</evidence>